<dbReference type="EMBL" id="CP058649">
    <property type="protein sequence ID" value="QUI23485.1"/>
    <property type="molecule type" value="Genomic_DNA"/>
</dbReference>
<keyword evidence="2" id="KW-0805">Transcription regulation</keyword>
<keyword evidence="10" id="KW-1185">Reference proteome</keyword>
<dbReference type="Gene3D" id="3.40.50.2300">
    <property type="match status" value="1"/>
</dbReference>
<feature type="domain" description="Response regulatory" evidence="8">
    <location>
        <begin position="4"/>
        <end position="121"/>
    </location>
</feature>
<name>A0A8J8SH45_9FIRM</name>
<evidence type="ECO:0000256" key="2">
    <source>
        <dbReference type="ARBA" id="ARBA00023015"/>
    </source>
</evidence>
<dbReference type="InterPro" id="IPR009057">
    <property type="entry name" value="Homeodomain-like_sf"/>
</dbReference>
<keyword evidence="3" id="KW-0238">DNA-binding</keyword>
<dbReference type="PROSITE" id="PS50110">
    <property type="entry name" value="RESPONSE_REGULATORY"/>
    <property type="match status" value="1"/>
</dbReference>
<evidence type="ECO:0000313" key="9">
    <source>
        <dbReference type="EMBL" id="QUI23485.1"/>
    </source>
</evidence>
<dbReference type="SMART" id="SM00448">
    <property type="entry name" value="REC"/>
    <property type="match status" value="1"/>
</dbReference>
<dbReference type="SUPFAM" id="SSF52172">
    <property type="entry name" value="CheY-like"/>
    <property type="match status" value="1"/>
</dbReference>
<dbReference type="Gene3D" id="1.10.10.60">
    <property type="entry name" value="Homeodomain-like"/>
    <property type="match status" value="2"/>
</dbReference>
<dbReference type="SMART" id="SM00342">
    <property type="entry name" value="HTH_ARAC"/>
    <property type="match status" value="1"/>
</dbReference>
<dbReference type="RefSeq" id="WP_212694169.1">
    <property type="nucleotide sequence ID" value="NZ_CP058649.1"/>
</dbReference>
<gene>
    <name evidence="9" type="ORF">HZI73_14870</name>
</gene>
<organism evidence="9 10">
    <name type="scientific">Vallitalea pronyensis</name>
    <dbReference type="NCBI Taxonomy" id="1348613"/>
    <lineage>
        <taxon>Bacteria</taxon>
        <taxon>Bacillati</taxon>
        <taxon>Bacillota</taxon>
        <taxon>Clostridia</taxon>
        <taxon>Lachnospirales</taxon>
        <taxon>Vallitaleaceae</taxon>
        <taxon>Vallitalea</taxon>
    </lineage>
</organism>
<evidence type="ECO:0000256" key="5">
    <source>
        <dbReference type="ARBA" id="ARBA00024867"/>
    </source>
</evidence>
<dbReference type="InterPro" id="IPR011006">
    <property type="entry name" value="CheY-like_superfamily"/>
</dbReference>
<evidence type="ECO:0000313" key="10">
    <source>
        <dbReference type="Proteomes" id="UP000683246"/>
    </source>
</evidence>
<evidence type="ECO:0000256" key="1">
    <source>
        <dbReference type="ARBA" id="ARBA00018672"/>
    </source>
</evidence>
<evidence type="ECO:0000256" key="3">
    <source>
        <dbReference type="ARBA" id="ARBA00023125"/>
    </source>
</evidence>
<dbReference type="PANTHER" id="PTHR43280">
    <property type="entry name" value="ARAC-FAMILY TRANSCRIPTIONAL REGULATOR"/>
    <property type="match status" value="1"/>
</dbReference>
<comment type="function">
    <text evidence="5">May play the central regulatory role in sporulation. It may be an element of the effector pathway responsible for the activation of sporulation genes in response to nutritional stress. Spo0A may act in concert with spo0H (a sigma factor) to control the expression of some genes that are critical to the sporulation process.</text>
</comment>
<accession>A0A8J8SH45</accession>
<dbReference type="InterPro" id="IPR018060">
    <property type="entry name" value="HTH_AraC"/>
</dbReference>
<feature type="modified residue" description="4-aspartylphosphate" evidence="6">
    <location>
        <position position="56"/>
    </location>
</feature>
<dbReference type="GO" id="GO:0000160">
    <property type="term" value="P:phosphorelay signal transduction system"/>
    <property type="evidence" value="ECO:0007669"/>
    <property type="project" value="InterPro"/>
</dbReference>
<dbReference type="CDD" id="cd17536">
    <property type="entry name" value="REC_YesN-like"/>
    <property type="match status" value="1"/>
</dbReference>
<dbReference type="Proteomes" id="UP000683246">
    <property type="component" value="Chromosome"/>
</dbReference>
<dbReference type="PROSITE" id="PS00041">
    <property type="entry name" value="HTH_ARAC_FAMILY_1"/>
    <property type="match status" value="1"/>
</dbReference>
<evidence type="ECO:0000259" key="7">
    <source>
        <dbReference type="PROSITE" id="PS01124"/>
    </source>
</evidence>
<evidence type="ECO:0000256" key="4">
    <source>
        <dbReference type="ARBA" id="ARBA00023163"/>
    </source>
</evidence>
<evidence type="ECO:0000259" key="8">
    <source>
        <dbReference type="PROSITE" id="PS50110"/>
    </source>
</evidence>
<sequence>MMYNVLIVDDENPAVDMLKIIIDWEEQGFYIADTAFNGREAFEKYENNPYDLIITDIQMPVMDGIEFIKRVKEKKPEQPIIILSCHEEFSYAKAAVKMGVTDYLIKDLLTKEDLYTVLGKVKETLKHEDERLKTLEVLKKYLLMDDYLFTIQNEMLKSIILENLSYQDIETKINKLNIDLKSDDYLLLHITEDHVHEKDRELHHDEKNIYRRCIVDTVNTVLNDRAYGKMDGGMCVYLKEGEYVALVKVQPIISEKHYLADSYALASKVKRDITKLVGNSLTIIIGQVFGDLTKAPNMYEQTKDTLLYRFYFGKGKILFYNTIIKKVAPVKPEKIEEALNSIHQWVEERNLTCLMDSIELIYQDASNGFMQYNYVQYIATRFMEMVMKISKEYAIAYQELFGTNYLPLNTIQQLDTIDDIKNWFKDLFTRVVTKMNEKKSTYSLRVLQATKYITQNYHKAISLNDIANHLHINKIYLSRIFKEETQMTITEYIHYVRIEESKKLIQHSDYKMYDIAERVGYINIQHFNTRFKKITGMTPLQFKKTNKK</sequence>
<dbReference type="AlphaFoldDB" id="A0A8J8SH45"/>
<dbReference type="PROSITE" id="PS01124">
    <property type="entry name" value="HTH_ARAC_FAMILY_2"/>
    <property type="match status" value="1"/>
</dbReference>
<dbReference type="GO" id="GO:0043565">
    <property type="term" value="F:sequence-specific DNA binding"/>
    <property type="evidence" value="ECO:0007669"/>
    <property type="project" value="InterPro"/>
</dbReference>
<dbReference type="KEGG" id="vpy:HZI73_14870"/>
<keyword evidence="4" id="KW-0804">Transcription</keyword>
<feature type="domain" description="HTH araC/xylS-type" evidence="7">
    <location>
        <begin position="447"/>
        <end position="545"/>
    </location>
</feature>
<keyword evidence="6" id="KW-0597">Phosphoprotein</keyword>
<protein>
    <recommendedName>
        <fullName evidence="1">Stage 0 sporulation protein A homolog</fullName>
    </recommendedName>
</protein>
<dbReference type="InterPro" id="IPR018062">
    <property type="entry name" value="HTH_AraC-typ_CS"/>
</dbReference>
<dbReference type="SUPFAM" id="SSF46689">
    <property type="entry name" value="Homeodomain-like"/>
    <property type="match status" value="2"/>
</dbReference>
<dbReference type="GO" id="GO:0003700">
    <property type="term" value="F:DNA-binding transcription factor activity"/>
    <property type="evidence" value="ECO:0007669"/>
    <property type="project" value="InterPro"/>
</dbReference>
<reference evidence="9" key="1">
    <citation type="submission" date="2020-07" db="EMBL/GenBank/DDBJ databases">
        <title>Vallitalea pronyensis genome.</title>
        <authorList>
            <person name="Postec A."/>
        </authorList>
    </citation>
    <scope>NUCLEOTIDE SEQUENCE</scope>
    <source>
        <strain evidence="9">FatNI3</strain>
    </source>
</reference>
<dbReference type="PANTHER" id="PTHR43280:SF28">
    <property type="entry name" value="HTH-TYPE TRANSCRIPTIONAL ACTIVATOR RHAS"/>
    <property type="match status" value="1"/>
</dbReference>
<proteinExistence type="predicted"/>
<dbReference type="Pfam" id="PF00072">
    <property type="entry name" value="Response_reg"/>
    <property type="match status" value="1"/>
</dbReference>
<dbReference type="InterPro" id="IPR001789">
    <property type="entry name" value="Sig_transdc_resp-reg_receiver"/>
</dbReference>
<evidence type="ECO:0000256" key="6">
    <source>
        <dbReference type="PROSITE-ProRule" id="PRU00169"/>
    </source>
</evidence>
<dbReference type="Pfam" id="PF12833">
    <property type="entry name" value="HTH_18"/>
    <property type="match status" value="1"/>
</dbReference>